<keyword evidence="4" id="KW-1185">Reference proteome</keyword>
<protein>
    <recommendedName>
        <fullName evidence="2">U-box domain-containing protein</fullName>
    </recommendedName>
</protein>
<sequence>MTEDTNEATATESVDNPDAVEQGEEETKGKRAKTDGERGGETRQPAKKKQRTEKSFADDLICCISHELPWVPVTAMDGRVYERKCIEAYMERNPHDLKSPVTRQPMGPDALAGHPAPQHD</sequence>
<dbReference type="CDD" id="cd16453">
    <property type="entry name" value="RING-Ubox"/>
    <property type="match status" value="1"/>
</dbReference>
<dbReference type="Pfam" id="PF04564">
    <property type="entry name" value="U-box"/>
    <property type="match status" value="1"/>
</dbReference>
<dbReference type="SUPFAM" id="SSF57850">
    <property type="entry name" value="RING/U-box"/>
    <property type="match status" value="1"/>
</dbReference>
<organism evidence="3 4">
    <name type="scientific">Seminavis robusta</name>
    <dbReference type="NCBI Taxonomy" id="568900"/>
    <lineage>
        <taxon>Eukaryota</taxon>
        <taxon>Sar</taxon>
        <taxon>Stramenopiles</taxon>
        <taxon>Ochrophyta</taxon>
        <taxon>Bacillariophyta</taxon>
        <taxon>Bacillariophyceae</taxon>
        <taxon>Bacillariophycidae</taxon>
        <taxon>Naviculales</taxon>
        <taxon>Naviculaceae</taxon>
        <taxon>Seminavis</taxon>
    </lineage>
</organism>
<dbReference type="GO" id="GO:0004842">
    <property type="term" value="F:ubiquitin-protein transferase activity"/>
    <property type="evidence" value="ECO:0007669"/>
    <property type="project" value="InterPro"/>
</dbReference>
<evidence type="ECO:0000256" key="1">
    <source>
        <dbReference type="SAM" id="MobiDB-lite"/>
    </source>
</evidence>
<proteinExistence type="predicted"/>
<feature type="domain" description="U-box" evidence="2">
    <location>
        <begin position="59"/>
        <end position="120"/>
    </location>
</feature>
<dbReference type="GO" id="GO:0016567">
    <property type="term" value="P:protein ubiquitination"/>
    <property type="evidence" value="ECO:0007669"/>
    <property type="project" value="InterPro"/>
</dbReference>
<dbReference type="Gene3D" id="3.30.40.10">
    <property type="entry name" value="Zinc/RING finger domain, C3HC4 (zinc finger)"/>
    <property type="match status" value="1"/>
</dbReference>
<gene>
    <name evidence="3" type="ORF">SEMRO_1531_G280130.1</name>
</gene>
<dbReference type="OrthoDB" id="1262810at2759"/>
<accession>A0A9N8HSJ4</accession>
<feature type="region of interest" description="Disordered" evidence="1">
    <location>
        <begin position="1"/>
        <end position="55"/>
    </location>
</feature>
<dbReference type="EMBL" id="CAICTM010001529">
    <property type="protein sequence ID" value="CAB9524381.1"/>
    <property type="molecule type" value="Genomic_DNA"/>
</dbReference>
<evidence type="ECO:0000259" key="2">
    <source>
        <dbReference type="SMART" id="SM00504"/>
    </source>
</evidence>
<dbReference type="Proteomes" id="UP001153069">
    <property type="component" value="Unassembled WGS sequence"/>
</dbReference>
<feature type="region of interest" description="Disordered" evidence="1">
    <location>
        <begin position="96"/>
        <end position="120"/>
    </location>
</feature>
<name>A0A9N8HSJ4_9STRA</name>
<feature type="compositionally biased region" description="Basic and acidic residues" evidence="1">
    <location>
        <begin position="25"/>
        <end position="41"/>
    </location>
</feature>
<dbReference type="InterPro" id="IPR013083">
    <property type="entry name" value="Znf_RING/FYVE/PHD"/>
</dbReference>
<evidence type="ECO:0000313" key="4">
    <source>
        <dbReference type="Proteomes" id="UP001153069"/>
    </source>
</evidence>
<dbReference type="SMART" id="SM00504">
    <property type="entry name" value="Ubox"/>
    <property type="match status" value="1"/>
</dbReference>
<comment type="caution">
    <text evidence="3">The sequence shown here is derived from an EMBL/GenBank/DDBJ whole genome shotgun (WGS) entry which is preliminary data.</text>
</comment>
<evidence type="ECO:0000313" key="3">
    <source>
        <dbReference type="EMBL" id="CAB9524381.1"/>
    </source>
</evidence>
<dbReference type="AlphaFoldDB" id="A0A9N8HSJ4"/>
<reference evidence="3" key="1">
    <citation type="submission" date="2020-06" db="EMBL/GenBank/DDBJ databases">
        <authorList>
            <consortium name="Plant Systems Biology data submission"/>
        </authorList>
    </citation>
    <scope>NUCLEOTIDE SEQUENCE</scope>
    <source>
        <strain evidence="3">D6</strain>
    </source>
</reference>
<dbReference type="InterPro" id="IPR003613">
    <property type="entry name" value="Ubox_domain"/>
</dbReference>